<protein>
    <recommendedName>
        <fullName evidence="3">Tetratricopeptide repeat protein</fullName>
    </recommendedName>
</protein>
<reference evidence="1" key="1">
    <citation type="submission" date="2022-11" db="EMBL/GenBank/DDBJ databases">
        <title>Lacinutrix neustonica HL-RS19T sp. nov., isolated from the surface microlayer sample of brackish Lake Shihwa.</title>
        <authorList>
            <person name="Choi J.Y."/>
            <person name="Hwang C.Y."/>
        </authorList>
    </citation>
    <scope>NUCLEOTIDE SEQUENCE</scope>
    <source>
        <strain evidence="1">HL-RS19</strain>
    </source>
</reference>
<organism evidence="1 2">
    <name type="scientific">Lacinutrix neustonica</name>
    <dbReference type="NCBI Taxonomy" id="2980107"/>
    <lineage>
        <taxon>Bacteria</taxon>
        <taxon>Pseudomonadati</taxon>
        <taxon>Bacteroidota</taxon>
        <taxon>Flavobacteriia</taxon>
        <taxon>Flavobacteriales</taxon>
        <taxon>Flavobacteriaceae</taxon>
        <taxon>Lacinutrix</taxon>
    </lineage>
</organism>
<dbReference type="EMBL" id="CP113088">
    <property type="protein sequence ID" value="WAC02052.1"/>
    <property type="molecule type" value="Genomic_DNA"/>
</dbReference>
<dbReference type="Gene3D" id="1.25.40.10">
    <property type="entry name" value="Tetratricopeptide repeat domain"/>
    <property type="match status" value="1"/>
</dbReference>
<dbReference type="RefSeq" id="WP_267676650.1">
    <property type="nucleotide sequence ID" value="NZ_CP113088.1"/>
</dbReference>
<proteinExistence type="predicted"/>
<name>A0A9E8MWV6_9FLAO</name>
<dbReference type="InterPro" id="IPR011990">
    <property type="entry name" value="TPR-like_helical_dom_sf"/>
</dbReference>
<keyword evidence="2" id="KW-1185">Reference proteome</keyword>
<evidence type="ECO:0000313" key="2">
    <source>
        <dbReference type="Proteomes" id="UP001164705"/>
    </source>
</evidence>
<sequence>MRKLIIILIITLSFSSCNEYQKALKSEDIGLKFKKGEELYDAGKYAKANRLFEQIIPQYRGKPQAEKLMYLNADATYQMEQYYISRLSF</sequence>
<evidence type="ECO:0008006" key="3">
    <source>
        <dbReference type="Google" id="ProtNLM"/>
    </source>
</evidence>
<accession>A0A9E8MWV6</accession>
<gene>
    <name evidence="1" type="ORF">N7U66_20000</name>
</gene>
<dbReference type="KEGG" id="lnu:N7U66_20000"/>
<evidence type="ECO:0000313" key="1">
    <source>
        <dbReference type="EMBL" id="WAC02052.1"/>
    </source>
</evidence>
<dbReference type="SUPFAM" id="SSF48452">
    <property type="entry name" value="TPR-like"/>
    <property type="match status" value="1"/>
</dbReference>
<dbReference type="PROSITE" id="PS51257">
    <property type="entry name" value="PROKAR_LIPOPROTEIN"/>
    <property type="match status" value="1"/>
</dbReference>
<dbReference type="AlphaFoldDB" id="A0A9E8MWV6"/>
<dbReference type="Proteomes" id="UP001164705">
    <property type="component" value="Chromosome"/>
</dbReference>